<dbReference type="PANTHER" id="PTHR31415">
    <property type="entry name" value="OS05G0367900 PROTEIN"/>
    <property type="match status" value="1"/>
</dbReference>
<evidence type="ECO:0000256" key="2">
    <source>
        <dbReference type="ARBA" id="ARBA00022692"/>
    </source>
</evidence>
<comment type="subcellular location">
    <subcellularLocation>
        <location evidence="1">Membrane</location>
        <topology evidence="1">Single-pass membrane protein</topology>
    </subcellularLocation>
</comment>
<accession>V4LDV2</accession>
<evidence type="ECO:0000259" key="6">
    <source>
        <dbReference type="Pfam" id="PF03168"/>
    </source>
</evidence>
<evidence type="ECO:0000256" key="1">
    <source>
        <dbReference type="ARBA" id="ARBA00004167"/>
    </source>
</evidence>
<name>V4LDV2_EUTSA</name>
<evidence type="ECO:0000256" key="4">
    <source>
        <dbReference type="ARBA" id="ARBA00023136"/>
    </source>
</evidence>
<feature type="domain" description="Late embryogenesis abundant protein LEA-2 subgroup" evidence="6">
    <location>
        <begin position="78"/>
        <end position="180"/>
    </location>
</feature>
<evidence type="ECO:0000256" key="5">
    <source>
        <dbReference type="SAM" id="Phobius"/>
    </source>
</evidence>
<keyword evidence="2 5" id="KW-0812">Transmembrane</keyword>
<gene>
    <name evidence="7" type="ORF">EUTSA_v10015955mg</name>
</gene>
<evidence type="ECO:0000313" key="7">
    <source>
        <dbReference type="EMBL" id="ESQ40557.1"/>
    </source>
</evidence>
<dbReference type="OMA" id="KECGSHA"/>
<organism evidence="7 8">
    <name type="scientific">Eutrema salsugineum</name>
    <name type="common">Saltwater cress</name>
    <name type="synonym">Sisymbrium salsugineum</name>
    <dbReference type="NCBI Taxonomy" id="72664"/>
    <lineage>
        <taxon>Eukaryota</taxon>
        <taxon>Viridiplantae</taxon>
        <taxon>Streptophyta</taxon>
        <taxon>Embryophyta</taxon>
        <taxon>Tracheophyta</taxon>
        <taxon>Spermatophyta</taxon>
        <taxon>Magnoliopsida</taxon>
        <taxon>eudicotyledons</taxon>
        <taxon>Gunneridae</taxon>
        <taxon>Pentapetalae</taxon>
        <taxon>rosids</taxon>
        <taxon>malvids</taxon>
        <taxon>Brassicales</taxon>
        <taxon>Brassicaceae</taxon>
        <taxon>Eutremeae</taxon>
        <taxon>Eutrema</taxon>
    </lineage>
</organism>
<sequence length="213" mass="23623">MTTRDCSSHHSDASRRRKMIRRCGCPIFILFVMLIIFLIAFAILKPSKPRFILQDATVFSFNVSGNPPNLLTSNFQITLNSRNPNGKIGIYYDRLDAYASYQSQQITYATSIPATYQRHQEVNVWSPFVGGKSVPVAPYNALSLDQEQTRGAIKLVVHIDGRVRFKVGDYTTGTRHLYVRCPAYINSGNSAAGVSVGNSAVKYTLTSTCSVSV</sequence>
<evidence type="ECO:0000256" key="3">
    <source>
        <dbReference type="ARBA" id="ARBA00022989"/>
    </source>
</evidence>
<proteinExistence type="predicted"/>
<dbReference type="GO" id="GO:0005886">
    <property type="term" value="C:plasma membrane"/>
    <property type="evidence" value="ECO:0007669"/>
    <property type="project" value="TreeGrafter"/>
</dbReference>
<dbReference type="GO" id="GO:0098542">
    <property type="term" value="P:defense response to other organism"/>
    <property type="evidence" value="ECO:0007669"/>
    <property type="project" value="InterPro"/>
</dbReference>
<dbReference type="AlphaFoldDB" id="V4LDV2"/>
<keyword evidence="8" id="KW-1185">Reference proteome</keyword>
<evidence type="ECO:0000313" key="8">
    <source>
        <dbReference type="Proteomes" id="UP000030689"/>
    </source>
</evidence>
<dbReference type="KEGG" id="eus:EUTSA_v10015955mg"/>
<dbReference type="Gramene" id="ESQ40557">
    <property type="protein sequence ID" value="ESQ40557"/>
    <property type="gene ID" value="EUTSA_v10015955mg"/>
</dbReference>
<reference evidence="7 8" key="1">
    <citation type="journal article" date="2013" name="Front. Plant Sci.">
        <title>The Reference Genome of the Halophytic Plant Eutrema salsugineum.</title>
        <authorList>
            <person name="Yang R."/>
            <person name="Jarvis D.E."/>
            <person name="Chen H."/>
            <person name="Beilstein M.A."/>
            <person name="Grimwood J."/>
            <person name="Jenkins J."/>
            <person name="Shu S."/>
            <person name="Prochnik S."/>
            <person name="Xin M."/>
            <person name="Ma C."/>
            <person name="Schmutz J."/>
            <person name="Wing R.A."/>
            <person name="Mitchell-Olds T."/>
            <person name="Schumaker K.S."/>
            <person name="Wang X."/>
        </authorList>
    </citation>
    <scope>NUCLEOTIDE SEQUENCE [LARGE SCALE GENOMIC DNA]</scope>
</reference>
<protein>
    <recommendedName>
        <fullName evidence="6">Late embryogenesis abundant protein LEA-2 subgroup domain-containing protein</fullName>
    </recommendedName>
</protein>
<dbReference type="Proteomes" id="UP000030689">
    <property type="component" value="Unassembled WGS sequence"/>
</dbReference>
<dbReference type="Pfam" id="PF03168">
    <property type="entry name" value="LEA_2"/>
    <property type="match status" value="1"/>
</dbReference>
<dbReference type="GO" id="GO:0009506">
    <property type="term" value="C:plasmodesma"/>
    <property type="evidence" value="ECO:0007669"/>
    <property type="project" value="TreeGrafter"/>
</dbReference>
<dbReference type="InterPro" id="IPR044839">
    <property type="entry name" value="NDR1-like"/>
</dbReference>
<keyword evidence="4 5" id="KW-0472">Membrane</keyword>
<dbReference type="STRING" id="72664.V4LDV2"/>
<dbReference type="eggNOG" id="ENOG502QSD7">
    <property type="taxonomic scope" value="Eukaryota"/>
</dbReference>
<dbReference type="PANTHER" id="PTHR31415:SF136">
    <property type="entry name" value="LATE EMBRYOGENESIS ABUNDANT PROTEIN LEA-2 SUBGROUP DOMAIN-CONTAINING PROTEIN"/>
    <property type="match status" value="1"/>
</dbReference>
<dbReference type="EMBL" id="KI517464">
    <property type="protein sequence ID" value="ESQ40557.1"/>
    <property type="molecule type" value="Genomic_DNA"/>
</dbReference>
<dbReference type="InterPro" id="IPR004864">
    <property type="entry name" value="LEA_2"/>
</dbReference>
<keyword evidence="3 5" id="KW-1133">Transmembrane helix</keyword>
<dbReference type="OrthoDB" id="1081054at2759"/>
<feature type="transmembrane region" description="Helical" evidence="5">
    <location>
        <begin position="23"/>
        <end position="44"/>
    </location>
</feature>